<reference evidence="2 3" key="1">
    <citation type="submission" date="2023-07" db="EMBL/GenBank/DDBJ databases">
        <title>Genomic Encyclopedia of Type Strains, Phase IV (KMG-IV): sequencing the most valuable type-strain genomes for metagenomic binning, comparative biology and taxonomic classification.</title>
        <authorList>
            <person name="Goeker M."/>
        </authorList>
    </citation>
    <scope>NUCLEOTIDE SEQUENCE [LARGE SCALE GENOMIC DNA]</scope>
    <source>
        <strain evidence="2 3">DSM 27594</strain>
    </source>
</reference>
<proteinExistence type="predicted"/>
<evidence type="ECO:0000256" key="1">
    <source>
        <dbReference type="SAM" id="MobiDB-lite"/>
    </source>
</evidence>
<sequence>MSQNKQLSSSQLDFQNNEGKIEISNSMKEINVDGSYNRQKNRFTTPFGNHEGELPVDAGRYR</sequence>
<keyword evidence="3" id="KW-1185">Reference proteome</keyword>
<evidence type="ECO:0000313" key="2">
    <source>
        <dbReference type="EMBL" id="MDQ0200429.1"/>
    </source>
</evidence>
<gene>
    <name evidence="2" type="ORF">J2S10_003618</name>
</gene>
<protein>
    <submittedName>
        <fullName evidence="2">Uncharacterized protein</fullName>
    </submittedName>
</protein>
<accession>A0ABT9XZW2</accession>
<comment type="caution">
    <text evidence="2">The sequence shown here is derived from an EMBL/GenBank/DDBJ whole genome shotgun (WGS) entry which is preliminary data.</text>
</comment>
<dbReference type="Proteomes" id="UP001224122">
    <property type="component" value="Unassembled WGS sequence"/>
</dbReference>
<feature type="region of interest" description="Disordered" evidence="1">
    <location>
        <begin position="39"/>
        <end position="62"/>
    </location>
</feature>
<dbReference type="EMBL" id="JAUSTW010000006">
    <property type="protein sequence ID" value="MDQ0200429.1"/>
    <property type="molecule type" value="Genomic_DNA"/>
</dbReference>
<name>A0ABT9XZW2_9BACI</name>
<dbReference type="RefSeq" id="WP_307410276.1">
    <property type="nucleotide sequence ID" value="NZ_JAUSTW010000006.1"/>
</dbReference>
<evidence type="ECO:0000313" key="3">
    <source>
        <dbReference type="Proteomes" id="UP001224122"/>
    </source>
</evidence>
<feature type="region of interest" description="Disordered" evidence="1">
    <location>
        <begin position="1"/>
        <end position="26"/>
    </location>
</feature>
<organism evidence="2 3">
    <name type="scientific">Neobacillus ginsengisoli</name>
    <dbReference type="NCBI Taxonomy" id="904295"/>
    <lineage>
        <taxon>Bacteria</taxon>
        <taxon>Bacillati</taxon>
        <taxon>Bacillota</taxon>
        <taxon>Bacilli</taxon>
        <taxon>Bacillales</taxon>
        <taxon>Bacillaceae</taxon>
        <taxon>Neobacillus</taxon>
    </lineage>
</organism>